<sequence length="34" mass="3737">MQSPTYLHDLPASTLLALIGRFTGTDIAAEWFEA</sequence>
<dbReference type="Proteomes" id="UP000565579">
    <property type="component" value="Unassembled WGS sequence"/>
</dbReference>
<evidence type="ECO:0000313" key="1">
    <source>
        <dbReference type="EMBL" id="MBB6547050.1"/>
    </source>
</evidence>
<comment type="caution">
    <text evidence="1">The sequence shown here is derived from an EMBL/GenBank/DDBJ whole genome shotgun (WGS) entry which is preliminary data.</text>
</comment>
<reference evidence="1 2" key="1">
    <citation type="submission" date="2020-08" db="EMBL/GenBank/DDBJ databases">
        <title>Sequencing the genomes of 1000 actinobacteria strains.</title>
        <authorList>
            <person name="Klenk H.-P."/>
        </authorList>
    </citation>
    <scope>NUCLEOTIDE SEQUENCE [LARGE SCALE GENOMIC DNA]</scope>
    <source>
        <strain evidence="1 2">DSM 43768</strain>
    </source>
</reference>
<keyword evidence="2" id="KW-1185">Reference proteome</keyword>
<accession>A0A7X0TXB4</accession>
<dbReference type="EMBL" id="JACHMI010000001">
    <property type="protein sequence ID" value="MBB6547050.1"/>
    <property type="molecule type" value="Genomic_DNA"/>
</dbReference>
<evidence type="ECO:0000313" key="2">
    <source>
        <dbReference type="Proteomes" id="UP000565579"/>
    </source>
</evidence>
<dbReference type="AlphaFoldDB" id="A0A7X0TXB4"/>
<proteinExistence type="predicted"/>
<name>A0A7X0TXB4_9ACTN</name>
<protein>
    <submittedName>
        <fullName evidence="1">Uncharacterized protein</fullName>
    </submittedName>
</protein>
<organism evidence="1 2">
    <name type="scientific">Nonomuraea rubra</name>
    <dbReference type="NCBI Taxonomy" id="46180"/>
    <lineage>
        <taxon>Bacteria</taxon>
        <taxon>Bacillati</taxon>
        <taxon>Actinomycetota</taxon>
        <taxon>Actinomycetes</taxon>
        <taxon>Streptosporangiales</taxon>
        <taxon>Streptosporangiaceae</taxon>
        <taxon>Nonomuraea</taxon>
    </lineage>
</organism>
<gene>
    <name evidence="1" type="ORF">HD593_001845</name>
</gene>